<keyword evidence="3" id="KW-1003">Cell membrane</keyword>
<evidence type="ECO:0000256" key="6">
    <source>
        <dbReference type="ARBA" id="ARBA00022989"/>
    </source>
</evidence>
<dbReference type="PROSITE" id="PS50125">
    <property type="entry name" value="GUANYLATE_CYCLASE_2"/>
    <property type="match status" value="1"/>
</dbReference>
<keyword evidence="8" id="KW-0472">Membrane</keyword>
<feature type="domain" description="Guanylate cyclase" evidence="18">
    <location>
        <begin position="563"/>
        <end position="693"/>
    </location>
</feature>
<evidence type="ECO:0000256" key="8">
    <source>
        <dbReference type="ARBA" id="ARBA00023136"/>
    </source>
</evidence>
<dbReference type="AlphaFoldDB" id="A0A8D3DR45"/>
<dbReference type="InterPro" id="IPR001245">
    <property type="entry name" value="Ser-Thr/Tyr_kinase_cat_dom"/>
</dbReference>
<keyword evidence="7" id="KW-0342">GTP-binding</keyword>
<dbReference type="Ensembl" id="ENSSMAT00000070347.1">
    <property type="protein sequence ID" value="ENSSMAP00000062004.1"/>
    <property type="gene ID" value="ENSSMAG00000007175.2"/>
</dbReference>
<dbReference type="PROSITE" id="PS00452">
    <property type="entry name" value="GUANYLATE_CYCLASE_1"/>
    <property type="match status" value="1"/>
</dbReference>
<evidence type="ECO:0000256" key="10">
    <source>
        <dbReference type="ARBA" id="ARBA00023180"/>
    </source>
</evidence>
<dbReference type="Gene3D" id="1.10.510.10">
    <property type="entry name" value="Transferase(Phosphotransferase) domain 1"/>
    <property type="match status" value="1"/>
</dbReference>
<dbReference type="EC" id="4.6.1.2" evidence="15"/>
<evidence type="ECO:0000256" key="5">
    <source>
        <dbReference type="ARBA" id="ARBA00022741"/>
    </source>
</evidence>
<evidence type="ECO:0000256" key="15">
    <source>
        <dbReference type="RuleBase" id="RU003431"/>
    </source>
</evidence>
<evidence type="ECO:0000256" key="9">
    <source>
        <dbReference type="ARBA" id="ARBA00023170"/>
    </source>
</evidence>
<dbReference type="PANTHER" id="PTHR11920:SF347">
    <property type="entry name" value="GUANYLYL CYCLASE C"/>
    <property type="match status" value="1"/>
</dbReference>
<keyword evidence="11 14" id="KW-0456">Lyase</keyword>
<keyword evidence="5" id="KW-0547">Nucleotide-binding</keyword>
<dbReference type="GO" id="GO:0001653">
    <property type="term" value="F:peptide receptor activity"/>
    <property type="evidence" value="ECO:0007669"/>
    <property type="project" value="TreeGrafter"/>
</dbReference>
<comment type="catalytic activity">
    <reaction evidence="13">
        <text>GTP = 3',5'-cyclic GMP + diphosphate</text>
        <dbReference type="Rhea" id="RHEA:13665"/>
        <dbReference type="ChEBI" id="CHEBI:33019"/>
        <dbReference type="ChEBI" id="CHEBI:37565"/>
        <dbReference type="ChEBI" id="CHEBI:57746"/>
        <dbReference type="EC" id="4.6.1.2"/>
    </reaction>
    <physiologicalReaction direction="left-to-right" evidence="13">
        <dbReference type="Rhea" id="RHEA:13666"/>
    </physiologicalReaction>
</comment>
<sequence>MTDRQKLTHLISLAELRQPGMCCARAHVHVRHTPNGGVSCGQDEYDVEMNMMKHCLHLHCINTCINVTASPLECRSLSLSLSLTLFSVCSLSLSVSLEKGLRLRTPIISAGSFGLSCDYTLNLQRLLPPARKISDFFIHFWKENNKIKPEWMTAYVYKKQSNTEDSSGHEHTRVHMKNRKRSLYTGLCQNILHLPTIRLKMRGKKRISRSAAHSMTRRSAGHCSFFQMNHQNCCPVLKPYSRSNVVGGAAIFFQVVILKELKHSDGNFSETQRIELNALLQIDYDTLTKFYGTVKFDQGVFGVFEYVERGSLRYVLNDKISYPEETFMDWEFKISIMYDIAKGMSYLHTSDIQVHGRLKSTNCVVDNRMVVKITDFGCNSFLSPGKDLWTAPEHLRKDGTSQKGDVYSFGIISQEIVLRKSTFYTEGCSDRAEKLTRVKMSYFRPDLNFETASEKEAEVYSLIKSCWDEDPEKRPDFKRVENCLGKIISNIHNQDNESYMDNMIRRLQMYSRNLEHLVEERTVLYKAERDRADCLNFMLLPGPVVKSLKESGVVEPELYEEVTIYFSDIVGFTTLCQYSTPMEVVDMLNDIYKGFDSIVDHHDVYKVETIGDAYMVTSGLPKRNGNRHAVDICCMALDILAFMGNFQLRHLPGIPVWIRIGIHSGPCAAGVVGMKMPRYCLFGDTVNTASRMESTGHPLRIHVSQPTIDILQRTDCKFEYEIRGETYLKVKIHSLTSLKCQCFEIENFQRLQQDLAHMILTCLERRSQPSIRRKKPTRCPGEEEDDDRDQDSEVESERQHPEYLHLATVDNTLSTFL</sequence>
<evidence type="ECO:0000313" key="20">
    <source>
        <dbReference type="Proteomes" id="UP000694558"/>
    </source>
</evidence>
<dbReference type="GO" id="GO:0004016">
    <property type="term" value="F:adenylate cyclase activity"/>
    <property type="evidence" value="ECO:0007669"/>
    <property type="project" value="TreeGrafter"/>
</dbReference>
<dbReference type="Proteomes" id="UP000694558">
    <property type="component" value="Chromosome 18"/>
</dbReference>
<dbReference type="PANTHER" id="PTHR11920">
    <property type="entry name" value="GUANYLYL CYCLASE"/>
    <property type="match status" value="1"/>
</dbReference>
<keyword evidence="9" id="KW-0675">Receptor</keyword>
<organism evidence="19 20">
    <name type="scientific">Scophthalmus maximus</name>
    <name type="common">Turbot</name>
    <name type="synonym">Psetta maxima</name>
    <dbReference type="NCBI Taxonomy" id="52904"/>
    <lineage>
        <taxon>Eukaryota</taxon>
        <taxon>Metazoa</taxon>
        <taxon>Chordata</taxon>
        <taxon>Craniata</taxon>
        <taxon>Vertebrata</taxon>
        <taxon>Euteleostomi</taxon>
        <taxon>Actinopterygii</taxon>
        <taxon>Neopterygii</taxon>
        <taxon>Teleostei</taxon>
        <taxon>Neoteleostei</taxon>
        <taxon>Acanthomorphata</taxon>
        <taxon>Carangaria</taxon>
        <taxon>Pleuronectiformes</taxon>
        <taxon>Pleuronectoidei</taxon>
        <taxon>Scophthalmidae</taxon>
        <taxon>Scophthalmus</taxon>
    </lineage>
</organism>
<dbReference type="GO" id="GO:0005525">
    <property type="term" value="F:GTP binding"/>
    <property type="evidence" value="ECO:0007669"/>
    <property type="project" value="UniProtKB-KW"/>
</dbReference>
<dbReference type="GO" id="GO:0004383">
    <property type="term" value="F:guanylate cyclase activity"/>
    <property type="evidence" value="ECO:0007669"/>
    <property type="project" value="UniProtKB-EC"/>
</dbReference>
<dbReference type="GO" id="GO:0005524">
    <property type="term" value="F:ATP binding"/>
    <property type="evidence" value="ECO:0007669"/>
    <property type="project" value="InterPro"/>
</dbReference>
<protein>
    <recommendedName>
        <fullName evidence="15">Guanylate cyclase</fullName>
        <ecNumber evidence="15">4.6.1.2</ecNumber>
    </recommendedName>
</protein>
<dbReference type="GO" id="GO:0005886">
    <property type="term" value="C:plasma membrane"/>
    <property type="evidence" value="ECO:0007669"/>
    <property type="project" value="UniProtKB-SubCell"/>
</dbReference>
<dbReference type="Pfam" id="PF07714">
    <property type="entry name" value="PK_Tyr_Ser-Thr"/>
    <property type="match status" value="1"/>
</dbReference>
<evidence type="ECO:0000256" key="13">
    <source>
        <dbReference type="ARBA" id="ARBA00036920"/>
    </source>
</evidence>
<feature type="compositionally biased region" description="Acidic residues" evidence="16">
    <location>
        <begin position="782"/>
        <end position="794"/>
    </location>
</feature>
<evidence type="ECO:0000313" key="19">
    <source>
        <dbReference type="Ensembl" id="ENSSMAP00000062004.1"/>
    </source>
</evidence>
<dbReference type="GeneTree" id="ENSGT00940000155955"/>
<feature type="domain" description="Protein kinase" evidence="17">
    <location>
        <begin position="201"/>
        <end position="488"/>
    </location>
</feature>
<evidence type="ECO:0000256" key="7">
    <source>
        <dbReference type="ARBA" id="ARBA00023134"/>
    </source>
</evidence>
<proteinExistence type="inferred from homology"/>
<evidence type="ECO:0000256" key="1">
    <source>
        <dbReference type="ARBA" id="ARBA00004115"/>
    </source>
</evidence>
<evidence type="ECO:0000256" key="16">
    <source>
        <dbReference type="SAM" id="MobiDB-lite"/>
    </source>
</evidence>
<dbReference type="GO" id="GO:0035556">
    <property type="term" value="P:intracellular signal transduction"/>
    <property type="evidence" value="ECO:0007669"/>
    <property type="project" value="InterPro"/>
</dbReference>
<dbReference type="FunFam" id="3.30.70.1230:FF:000015">
    <property type="entry name" value="Guanylate cyclase"/>
    <property type="match status" value="1"/>
</dbReference>
<keyword evidence="10" id="KW-0325">Glycoprotein</keyword>
<evidence type="ECO:0000259" key="17">
    <source>
        <dbReference type="PROSITE" id="PS50011"/>
    </source>
</evidence>
<reference evidence="19" key="2">
    <citation type="submission" date="2025-08" db="UniProtKB">
        <authorList>
            <consortium name="Ensembl"/>
        </authorList>
    </citation>
    <scope>IDENTIFICATION</scope>
</reference>
<dbReference type="Pfam" id="PF00211">
    <property type="entry name" value="Guanylate_cyc"/>
    <property type="match status" value="1"/>
</dbReference>
<evidence type="ECO:0000256" key="11">
    <source>
        <dbReference type="ARBA" id="ARBA00023239"/>
    </source>
</evidence>
<evidence type="ECO:0000256" key="2">
    <source>
        <dbReference type="ARBA" id="ARBA00004236"/>
    </source>
</evidence>
<dbReference type="FunFam" id="1.10.510.10:FF:000364">
    <property type="entry name" value="Guanylate cyclase"/>
    <property type="match status" value="1"/>
</dbReference>
<dbReference type="SMART" id="SM00044">
    <property type="entry name" value="CYCc"/>
    <property type="match status" value="1"/>
</dbReference>
<accession>A0A8D3DR45</accession>
<dbReference type="InterPro" id="IPR050401">
    <property type="entry name" value="Cyclic_nucleotide_synthase"/>
</dbReference>
<comment type="subcellular location">
    <subcellularLocation>
        <location evidence="2">Cell membrane</location>
    </subcellularLocation>
    <subcellularLocation>
        <location evidence="1">Endoplasmic reticulum membrane</location>
        <topology evidence="1">Single-pass type I membrane protein</topology>
    </subcellularLocation>
</comment>
<dbReference type="GO" id="GO:0007168">
    <property type="term" value="P:receptor guanylyl cyclase signaling pathway"/>
    <property type="evidence" value="ECO:0007669"/>
    <property type="project" value="TreeGrafter"/>
</dbReference>
<evidence type="ECO:0000256" key="4">
    <source>
        <dbReference type="ARBA" id="ARBA00022692"/>
    </source>
</evidence>
<evidence type="ECO:0000259" key="18">
    <source>
        <dbReference type="PROSITE" id="PS50125"/>
    </source>
</evidence>
<dbReference type="CDD" id="cd07302">
    <property type="entry name" value="CHD"/>
    <property type="match status" value="1"/>
</dbReference>
<dbReference type="PROSITE" id="PS50011">
    <property type="entry name" value="PROTEIN_KINASE_DOM"/>
    <property type="match status" value="1"/>
</dbReference>
<keyword evidence="12 15" id="KW-0141">cGMP biosynthesis</keyword>
<dbReference type="InterPro" id="IPR011009">
    <property type="entry name" value="Kinase-like_dom_sf"/>
</dbReference>
<dbReference type="InterPro" id="IPR018297">
    <property type="entry name" value="A/G_cyclase_CS"/>
</dbReference>
<dbReference type="Gene3D" id="3.30.70.1230">
    <property type="entry name" value="Nucleotide cyclase"/>
    <property type="match status" value="1"/>
</dbReference>
<dbReference type="InterPro" id="IPR000719">
    <property type="entry name" value="Prot_kinase_dom"/>
</dbReference>
<dbReference type="GO" id="GO:0004672">
    <property type="term" value="F:protein kinase activity"/>
    <property type="evidence" value="ECO:0007669"/>
    <property type="project" value="InterPro"/>
</dbReference>
<gene>
    <name evidence="19" type="primary">gucy2cb</name>
</gene>
<evidence type="ECO:0000256" key="3">
    <source>
        <dbReference type="ARBA" id="ARBA00022475"/>
    </source>
</evidence>
<dbReference type="GO" id="GO:0005789">
    <property type="term" value="C:endoplasmic reticulum membrane"/>
    <property type="evidence" value="ECO:0007669"/>
    <property type="project" value="UniProtKB-SubCell"/>
</dbReference>
<comment type="similarity">
    <text evidence="14">Belongs to the adenylyl cyclase class-4/guanylyl cyclase family.</text>
</comment>
<name>A0A8D3DR45_SCOMX</name>
<feature type="region of interest" description="Disordered" evidence="16">
    <location>
        <begin position="771"/>
        <end position="802"/>
    </location>
</feature>
<evidence type="ECO:0000256" key="14">
    <source>
        <dbReference type="RuleBase" id="RU000405"/>
    </source>
</evidence>
<keyword evidence="4" id="KW-0812">Transmembrane</keyword>
<dbReference type="SUPFAM" id="SSF55073">
    <property type="entry name" value="Nucleotide cyclase"/>
    <property type="match status" value="1"/>
</dbReference>
<evidence type="ECO:0000256" key="12">
    <source>
        <dbReference type="ARBA" id="ARBA00023293"/>
    </source>
</evidence>
<dbReference type="SUPFAM" id="SSF56112">
    <property type="entry name" value="Protein kinase-like (PK-like)"/>
    <property type="match status" value="1"/>
</dbReference>
<dbReference type="InterPro" id="IPR029787">
    <property type="entry name" value="Nucleotide_cyclase"/>
</dbReference>
<dbReference type="InterPro" id="IPR001054">
    <property type="entry name" value="A/G_cyclase"/>
</dbReference>
<reference evidence="19" key="1">
    <citation type="submission" date="2023-05" db="EMBL/GenBank/DDBJ databases">
        <title>High-quality long-read genome of Scophthalmus maximus.</title>
        <authorList>
            <person name="Lien S."/>
            <person name="Martinez P."/>
        </authorList>
    </citation>
    <scope>NUCLEOTIDE SEQUENCE [LARGE SCALE GENOMIC DNA]</scope>
</reference>
<keyword evidence="6" id="KW-1133">Transmembrane helix</keyword>